<evidence type="ECO:0000313" key="1">
    <source>
        <dbReference type="EMBL" id="KAG2439782.1"/>
    </source>
</evidence>
<proteinExistence type="predicted"/>
<dbReference type="GO" id="GO:0003723">
    <property type="term" value="F:RNA binding"/>
    <property type="evidence" value="ECO:0007669"/>
    <property type="project" value="TreeGrafter"/>
</dbReference>
<dbReference type="GO" id="GO:0009507">
    <property type="term" value="C:chloroplast"/>
    <property type="evidence" value="ECO:0007669"/>
    <property type="project" value="GOC"/>
</dbReference>
<dbReference type="GO" id="GO:0035770">
    <property type="term" value="C:ribonucleoprotein granule"/>
    <property type="evidence" value="ECO:0007669"/>
    <property type="project" value="TreeGrafter"/>
</dbReference>
<dbReference type="PANTHER" id="PTHR21228:SF40">
    <property type="entry name" value="LD45607P"/>
    <property type="match status" value="1"/>
</dbReference>
<dbReference type="EMBL" id="JAEHOD010000040">
    <property type="protein sequence ID" value="KAG2439782.1"/>
    <property type="molecule type" value="Genomic_DNA"/>
</dbReference>
<dbReference type="OrthoDB" id="562235at2759"/>
<evidence type="ECO:0000313" key="2">
    <source>
        <dbReference type="Proteomes" id="UP000613740"/>
    </source>
</evidence>
<sequence>MSVCRNLEELQTLLSQRLPAWSDPRDFINIAAAWRGTTVARGTFLLLNSHYLPLVPRIRLAVDCSIVLWALAQPGLASDGAAEAQLGPALLQHLVEPRELSNILLALKGLQLGSEQAELVAAVAAEGMRRGFDGYDPQALSNSAWALAQMSSEIGLDVPAWQRQWFAAAAEAARRPGAMAGAKPQAWSNLLYALALVRQQPPPELFDASTDVFTANGNVQDCTNTLWAMAVLQLRHAGLEAAFRNRLGELLQRDPECAVCSVHVRM</sequence>
<dbReference type="GO" id="GO:0044528">
    <property type="term" value="P:regulation of mitochondrial mRNA stability"/>
    <property type="evidence" value="ECO:0007669"/>
    <property type="project" value="TreeGrafter"/>
</dbReference>
<comment type="caution">
    <text evidence="1">The sequence shown here is derived from an EMBL/GenBank/DDBJ whole genome shotgun (WGS) entry which is preliminary data.</text>
</comment>
<gene>
    <name evidence="1" type="ORF">HYH02_010659</name>
</gene>
<keyword evidence="2" id="KW-1185">Reference proteome</keyword>
<protein>
    <submittedName>
        <fullName evidence="1">Uncharacterized protein</fullName>
    </submittedName>
</protein>
<name>A0A835W414_9CHLO</name>
<dbReference type="Proteomes" id="UP000613740">
    <property type="component" value="Unassembled WGS sequence"/>
</dbReference>
<dbReference type="PANTHER" id="PTHR21228">
    <property type="entry name" value="FAST LEU-RICH DOMAIN-CONTAINING"/>
    <property type="match status" value="1"/>
</dbReference>
<accession>A0A835W414</accession>
<reference evidence="1" key="1">
    <citation type="journal article" date="2020" name="bioRxiv">
        <title>Comparative genomics of Chlamydomonas.</title>
        <authorList>
            <person name="Craig R.J."/>
            <person name="Hasan A.R."/>
            <person name="Ness R.W."/>
            <person name="Keightley P.D."/>
        </authorList>
    </citation>
    <scope>NUCLEOTIDE SEQUENCE</scope>
    <source>
        <strain evidence="1">CCAP 11/173</strain>
    </source>
</reference>
<dbReference type="GO" id="GO:1901259">
    <property type="term" value="P:chloroplast rRNA processing"/>
    <property type="evidence" value="ECO:0007669"/>
    <property type="project" value="TreeGrafter"/>
</dbReference>
<dbReference type="GO" id="GO:0005759">
    <property type="term" value="C:mitochondrial matrix"/>
    <property type="evidence" value="ECO:0007669"/>
    <property type="project" value="TreeGrafter"/>
</dbReference>
<organism evidence="1 2">
    <name type="scientific">Chlamydomonas schloesseri</name>
    <dbReference type="NCBI Taxonomy" id="2026947"/>
    <lineage>
        <taxon>Eukaryota</taxon>
        <taxon>Viridiplantae</taxon>
        <taxon>Chlorophyta</taxon>
        <taxon>core chlorophytes</taxon>
        <taxon>Chlorophyceae</taxon>
        <taxon>CS clade</taxon>
        <taxon>Chlamydomonadales</taxon>
        <taxon>Chlamydomonadaceae</taxon>
        <taxon>Chlamydomonas</taxon>
    </lineage>
</organism>
<dbReference type="InterPro" id="IPR050870">
    <property type="entry name" value="FAST_kinase"/>
</dbReference>
<dbReference type="GO" id="GO:0000963">
    <property type="term" value="P:mitochondrial RNA processing"/>
    <property type="evidence" value="ECO:0007669"/>
    <property type="project" value="TreeGrafter"/>
</dbReference>
<dbReference type="AlphaFoldDB" id="A0A835W414"/>